<proteinExistence type="predicted"/>
<gene>
    <name evidence="2" type="ORF">ACFFF8_07605</name>
</gene>
<protein>
    <submittedName>
        <fullName evidence="2">Uncharacterized protein</fullName>
    </submittedName>
</protein>
<dbReference type="RefSeq" id="WP_267219488.1">
    <property type="nucleotide sequence ID" value="NZ_JAPCWC010000004.1"/>
</dbReference>
<evidence type="ECO:0000256" key="1">
    <source>
        <dbReference type="SAM" id="MobiDB-lite"/>
    </source>
</evidence>
<sequence length="77" mass="8033">MVDIFALVLAHGLLALAAWRLLWRRELDQEGSGQERIGAGPPRRRAMRWPAANGRSDSAGGHDPAGGPDPAGGGGHA</sequence>
<accession>A0ABV6S5F8</accession>
<organism evidence="2 3">
    <name type="scientific">Novosphingobium clariflavum</name>
    <dbReference type="NCBI Taxonomy" id="2029884"/>
    <lineage>
        <taxon>Bacteria</taxon>
        <taxon>Pseudomonadati</taxon>
        <taxon>Pseudomonadota</taxon>
        <taxon>Alphaproteobacteria</taxon>
        <taxon>Sphingomonadales</taxon>
        <taxon>Sphingomonadaceae</taxon>
        <taxon>Novosphingobium</taxon>
    </lineage>
</organism>
<dbReference type="EMBL" id="JBHLTM010000027">
    <property type="protein sequence ID" value="MFC0684456.1"/>
    <property type="molecule type" value="Genomic_DNA"/>
</dbReference>
<keyword evidence="3" id="KW-1185">Reference proteome</keyword>
<feature type="region of interest" description="Disordered" evidence="1">
    <location>
        <begin position="29"/>
        <end position="77"/>
    </location>
</feature>
<evidence type="ECO:0000313" key="2">
    <source>
        <dbReference type="EMBL" id="MFC0684456.1"/>
    </source>
</evidence>
<comment type="caution">
    <text evidence="2">The sequence shown here is derived from an EMBL/GenBank/DDBJ whole genome shotgun (WGS) entry which is preliminary data.</text>
</comment>
<reference evidence="2 3" key="1">
    <citation type="submission" date="2024-09" db="EMBL/GenBank/DDBJ databases">
        <authorList>
            <person name="Sun Q."/>
            <person name="Mori K."/>
        </authorList>
    </citation>
    <scope>NUCLEOTIDE SEQUENCE [LARGE SCALE GENOMIC DNA]</scope>
    <source>
        <strain evidence="2 3">CICC 11035S</strain>
    </source>
</reference>
<name>A0ABV6S5F8_9SPHN</name>
<feature type="compositionally biased region" description="Low complexity" evidence="1">
    <location>
        <begin position="59"/>
        <end position="68"/>
    </location>
</feature>
<dbReference type="Proteomes" id="UP001589858">
    <property type="component" value="Unassembled WGS sequence"/>
</dbReference>
<evidence type="ECO:0000313" key="3">
    <source>
        <dbReference type="Proteomes" id="UP001589858"/>
    </source>
</evidence>